<keyword evidence="1" id="KW-0862">Zinc</keyword>
<proteinExistence type="predicted"/>
<protein>
    <recommendedName>
        <fullName evidence="3">RING-type domain-containing protein</fullName>
    </recommendedName>
</protein>
<keyword evidence="1" id="KW-0863">Zinc-finger</keyword>
<comment type="caution">
    <text evidence="4">The sequence shown here is derived from an EMBL/GenBank/DDBJ whole genome shotgun (WGS) entry which is preliminary data.</text>
</comment>
<dbReference type="EMBL" id="JBHFFA010000003">
    <property type="protein sequence ID" value="KAL2634391.1"/>
    <property type="molecule type" value="Genomic_DNA"/>
</dbReference>
<organism evidence="4 5">
    <name type="scientific">Riccia fluitans</name>
    <dbReference type="NCBI Taxonomy" id="41844"/>
    <lineage>
        <taxon>Eukaryota</taxon>
        <taxon>Viridiplantae</taxon>
        <taxon>Streptophyta</taxon>
        <taxon>Embryophyta</taxon>
        <taxon>Marchantiophyta</taxon>
        <taxon>Marchantiopsida</taxon>
        <taxon>Marchantiidae</taxon>
        <taxon>Marchantiales</taxon>
        <taxon>Ricciaceae</taxon>
        <taxon>Riccia</taxon>
    </lineage>
</organism>
<accession>A0ABD1YUE0</accession>
<keyword evidence="1" id="KW-0479">Metal-binding</keyword>
<gene>
    <name evidence="4" type="ORF">R1flu_005870</name>
</gene>
<reference evidence="4 5" key="1">
    <citation type="submission" date="2024-09" db="EMBL/GenBank/DDBJ databases">
        <title>Chromosome-scale assembly of Riccia fluitans.</title>
        <authorList>
            <person name="Paukszto L."/>
            <person name="Sawicki J."/>
            <person name="Karawczyk K."/>
            <person name="Piernik-Szablinska J."/>
            <person name="Szczecinska M."/>
            <person name="Mazdziarz M."/>
        </authorList>
    </citation>
    <scope>NUCLEOTIDE SEQUENCE [LARGE SCALE GENOMIC DNA]</scope>
    <source>
        <strain evidence="4">Rf_01</strain>
        <tissue evidence="4">Aerial parts of the thallus</tissue>
    </source>
</reference>
<dbReference type="Gene3D" id="3.30.40.10">
    <property type="entry name" value="Zinc/RING finger domain, C3HC4 (zinc finger)"/>
    <property type="match status" value="1"/>
</dbReference>
<keyword evidence="5" id="KW-1185">Reference proteome</keyword>
<dbReference type="InterPro" id="IPR001841">
    <property type="entry name" value="Znf_RING"/>
</dbReference>
<dbReference type="Pfam" id="PF13920">
    <property type="entry name" value="zf-C3HC4_3"/>
    <property type="match status" value="1"/>
</dbReference>
<dbReference type="PANTHER" id="PTHR15315">
    <property type="entry name" value="RING FINGER PROTEIN 41, 151"/>
    <property type="match status" value="1"/>
</dbReference>
<dbReference type="GO" id="GO:0008270">
    <property type="term" value="F:zinc ion binding"/>
    <property type="evidence" value="ECO:0007669"/>
    <property type="project" value="UniProtKB-KW"/>
</dbReference>
<dbReference type="SMART" id="SM00184">
    <property type="entry name" value="RING"/>
    <property type="match status" value="1"/>
</dbReference>
<evidence type="ECO:0000313" key="4">
    <source>
        <dbReference type="EMBL" id="KAL2634391.1"/>
    </source>
</evidence>
<evidence type="ECO:0000259" key="3">
    <source>
        <dbReference type="PROSITE" id="PS50089"/>
    </source>
</evidence>
<dbReference type="PANTHER" id="PTHR15315:SF26">
    <property type="entry name" value="E3 UBIQUITIN-PROTEIN LIGASE NRDP1"/>
    <property type="match status" value="1"/>
</dbReference>
<dbReference type="SUPFAM" id="SSF57850">
    <property type="entry name" value="RING/U-box"/>
    <property type="match status" value="1"/>
</dbReference>
<keyword evidence="2" id="KW-0175">Coiled coil</keyword>
<feature type="domain" description="RING-type" evidence="3">
    <location>
        <begin position="174"/>
        <end position="213"/>
    </location>
</feature>
<dbReference type="Proteomes" id="UP001605036">
    <property type="component" value="Unassembled WGS sequence"/>
</dbReference>
<dbReference type="InterPro" id="IPR013083">
    <property type="entry name" value="Znf_RING/FYVE/PHD"/>
</dbReference>
<dbReference type="PROSITE" id="PS50089">
    <property type="entry name" value="ZF_RING_2"/>
    <property type="match status" value="1"/>
</dbReference>
<sequence>MGTRFRNDYQKLKLFGILSRFGVEGPGDTVRIFPAKTIRAEAQLMERLYCKTMKSEKLLQDYEELSLEFSTTLAILQSLQDQRESLQLRLGDLKALSKCLKYKAKDAETRLESIRLSGNTSRKAFLAVVQKAKDRYDKDIQRFTESEEAKREQLEADLKISEQNLEAEKVKLICQICMAATRDTIVLPCTHFLYCNSCLVIHKTRSNTCPACRGSIAALLHCQLSL</sequence>
<name>A0ABD1YUE0_9MARC</name>
<dbReference type="AlphaFoldDB" id="A0ABD1YUE0"/>
<evidence type="ECO:0000313" key="5">
    <source>
        <dbReference type="Proteomes" id="UP001605036"/>
    </source>
</evidence>
<evidence type="ECO:0000256" key="2">
    <source>
        <dbReference type="SAM" id="Coils"/>
    </source>
</evidence>
<feature type="coiled-coil region" evidence="2">
    <location>
        <begin position="144"/>
        <end position="171"/>
    </location>
</feature>
<evidence type="ECO:0000256" key="1">
    <source>
        <dbReference type="PROSITE-ProRule" id="PRU00175"/>
    </source>
</evidence>